<evidence type="ECO:0000259" key="5">
    <source>
        <dbReference type="PROSITE" id="PS50011"/>
    </source>
</evidence>
<dbReference type="Pfam" id="PF00069">
    <property type="entry name" value="Pkinase"/>
    <property type="match status" value="1"/>
</dbReference>
<dbReference type="PANTHER" id="PTHR48016">
    <property type="entry name" value="MAP KINASE KINASE KINASE SSK2-RELATED-RELATED"/>
    <property type="match status" value="1"/>
</dbReference>
<dbReference type="GO" id="GO:0005524">
    <property type="term" value="F:ATP binding"/>
    <property type="evidence" value="ECO:0007669"/>
    <property type="project" value="UniProtKB-KW"/>
</dbReference>
<proteinExistence type="predicted"/>
<dbReference type="PANTHER" id="PTHR48016:SF56">
    <property type="entry name" value="MAPKK KINASE"/>
    <property type="match status" value="1"/>
</dbReference>
<protein>
    <submittedName>
        <fullName evidence="7">Protein kinase domain-containing protein</fullName>
    </submittedName>
</protein>
<dbReference type="InterPro" id="IPR011009">
    <property type="entry name" value="Kinase-like_dom_sf"/>
</dbReference>
<dbReference type="Gene3D" id="1.10.510.10">
    <property type="entry name" value="Transferase(Phosphotransferase) domain 1"/>
    <property type="match status" value="1"/>
</dbReference>
<feature type="domain" description="Protein kinase" evidence="5">
    <location>
        <begin position="91"/>
        <end position="226"/>
    </location>
</feature>
<dbReference type="InterPro" id="IPR050538">
    <property type="entry name" value="MAP_kinase_kinase_kinase"/>
</dbReference>
<accession>A0A1I8H3I2</accession>
<dbReference type="SUPFAM" id="SSF56112">
    <property type="entry name" value="Protein kinase-like (PK-like)"/>
    <property type="match status" value="1"/>
</dbReference>
<dbReference type="PROSITE" id="PS50011">
    <property type="entry name" value="PROTEIN_KINASE_DOM"/>
    <property type="match status" value="1"/>
</dbReference>
<evidence type="ECO:0000313" key="6">
    <source>
        <dbReference type="Proteomes" id="UP000095280"/>
    </source>
</evidence>
<evidence type="ECO:0000256" key="2">
    <source>
        <dbReference type="ARBA" id="ARBA00022741"/>
    </source>
</evidence>
<dbReference type="Proteomes" id="UP000095280">
    <property type="component" value="Unplaced"/>
</dbReference>
<dbReference type="WBParaSite" id="maker-uti_cns_0004328-snap-gene-0.6-mRNA-1">
    <property type="protein sequence ID" value="maker-uti_cns_0004328-snap-gene-0.6-mRNA-1"/>
    <property type="gene ID" value="maker-uti_cns_0004328-snap-gene-0.6"/>
</dbReference>
<reference evidence="7" key="1">
    <citation type="submission" date="2016-11" db="UniProtKB">
        <authorList>
            <consortium name="WormBaseParasite"/>
        </authorList>
    </citation>
    <scope>IDENTIFICATION</scope>
</reference>
<evidence type="ECO:0000313" key="7">
    <source>
        <dbReference type="WBParaSite" id="maker-uti_cns_0004328-snap-gene-0.6-mRNA-1"/>
    </source>
</evidence>
<name>A0A1I8H3I2_9PLAT</name>
<keyword evidence="6" id="KW-1185">Reference proteome</keyword>
<sequence>TRQEKTICSVLLQSDGCSVVEAHDSDERSFMQMNTGNSSLRLTTKDPFQFKKWHDALLASLHAVQQQPNMPAWESQLSLDGSLNCGGQMRWRKDKLLARGGGGSVFRGSVQLNSADWQRCVIKVIRLPMEAGADGCEDCTTGIRRAVDGEQNLCDLSHQNIVQFLGIVQTVDQFKVCLFMELLDGDTLESIIGGNPMTDQSQMRSICGQICSAMQYIHTRQPPVIH</sequence>
<evidence type="ECO:0000256" key="4">
    <source>
        <dbReference type="ARBA" id="ARBA00022840"/>
    </source>
</evidence>
<dbReference type="InterPro" id="IPR000719">
    <property type="entry name" value="Prot_kinase_dom"/>
</dbReference>
<evidence type="ECO:0000256" key="3">
    <source>
        <dbReference type="ARBA" id="ARBA00022777"/>
    </source>
</evidence>
<dbReference type="GO" id="GO:0004672">
    <property type="term" value="F:protein kinase activity"/>
    <property type="evidence" value="ECO:0007669"/>
    <property type="project" value="InterPro"/>
</dbReference>
<dbReference type="AlphaFoldDB" id="A0A1I8H3I2"/>
<keyword evidence="3" id="KW-0418">Kinase</keyword>
<keyword evidence="4" id="KW-0067">ATP-binding</keyword>
<keyword evidence="2" id="KW-0547">Nucleotide-binding</keyword>
<organism evidence="6 7">
    <name type="scientific">Macrostomum lignano</name>
    <dbReference type="NCBI Taxonomy" id="282301"/>
    <lineage>
        <taxon>Eukaryota</taxon>
        <taxon>Metazoa</taxon>
        <taxon>Spiralia</taxon>
        <taxon>Lophotrochozoa</taxon>
        <taxon>Platyhelminthes</taxon>
        <taxon>Rhabditophora</taxon>
        <taxon>Macrostomorpha</taxon>
        <taxon>Macrostomida</taxon>
        <taxon>Macrostomidae</taxon>
        <taxon>Macrostomum</taxon>
    </lineage>
</organism>
<evidence type="ECO:0000256" key="1">
    <source>
        <dbReference type="ARBA" id="ARBA00022679"/>
    </source>
</evidence>
<keyword evidence="1" id="KW-0808">Transferase</keyword>